<dbReference type="PANTHER" id="PTHR12428:SF65">
    <property type="entry name" value="CYTOCHROME C OXIDASE ASSEMBLY PROTEIN COX18, MITOCHONDRIAL"/>
    <property type="match status" value="1"/>
</dbReference>
<evidence type="ECO:0000256" key="3">
    <source>
        <dbReference type="ARBA" id="ARBA00022989"/>
    </source>
</evidence>
<evidence type="ECO:0000259" key="7">
    <source>
        <dbReference type="Pfam" id="PF02096"/>
    </source>
</evidence>
<accession>A0A7S0I1R3</accession>
<dbReference type="InterPro" id="IPR001708">
    <property type="entry name" value="YidC/ALB3/OXA1/COX18"/>
</dbReference>
<sequence length="578" mass="65797">MFRPSHHTIKSFIFLRKAFSTRALQSNRNNSNVSSLHSALGRNAAPSTVLTGSRIRCFSTQVEQLCCLKLNHAVRSMSTQACKNQENVVCLHLPICDLVKTRDMQVVAGREDTEMNERPPSFFSSLSSRISMACLPLFATSSNEGSSTSLDFSKLSVQDVVIASTEEDNWWKMIEEFDFFKIGSGYFSDALIALHTHTGLSWALTICVGTLVLRLAFIPLQIYSERNTHKFVMKVTPQARKLYQQLTPKSIDGTPANFASWSHLLSTYSEFLKGSRKIWREQQCSPIKSWISPLTQLPIFLCNSIAIRKFCFGDMAEEFSQGGLLWFKDLTESGMIGFLKINIYAPEMLILPCASTAVMMLNLHLAFHKLPTLHMIAQIFALTMLPLTYQLPQACFVYWCTSFSFTTAHILVQRQEWYRKHVLKIDSMMMQERREAVRVKSVFDMSETKISDANLPDSNMAAVDVGISSLADMKERIALARELYKEDEEAFKREVAHVLSLRFKYEREVLLPQLLAEVDAGGEEEENDVEKANKLRATVENKVEEKRKQGEIVALPKLNITFEKEDGKMKMRIDFYLS</sequence>
<protein>
    <recommendedName>
        <fullName evidence="7">Membrane insertase YidC/Oxa/ALB C-terminal domain-containing protein</fullName>
    </recommendedName>
</protein>
<dbReference type="AlphaFoldDB" id="A0A7S0I1R3"/>
<reference evidence="8" key="1">
    <citation type="submission" date="2021-01" db="EMBL/GenBank/DDBJ databases">
        <authorList>
            <person name="Corre E."/>
            <person name="Pelletier E."/>
            <person name="Niang G."/>
            <person name="Scheremetjew M."/>
            <person name="Finn R."/>
            <person name="Kale V."/>
            <person name="Holt S."/>
            <person name="Cochrane G."/>
            <person name="Meng A."/>
            <person name="Brown T."/>
            <person name="Cohen L."/>
        </authorList>
    </citation>
    <scope>NUCLEOTIDE SEQUENCE</scope>
    <source>
        <strain evidence="8">CCMP325</strain>
    </source>
</reference>
<keyword evidence="4" id="KW-0472">Membrane</keyword>
<evidence type="ECO:0000313" key="8">
    <source>
        <dbReference type="EMBL" id="CAD8508175.1"/>
    </source>
</evidence>
<dbReference type="GO" id="GO:0032979">
    <property type="term" value="P:protein insertion into mitochondrial inner membrane from matrix"/>
    <property type="evidence" value="ECO:0007669"/>
    <property type="project" value="TreeGrafter"/>
</dbReference>
<organism evidence="8">
    <name type="scientific">Hanusia phi</name>
    <dbReference type="NCBI Taxonomy" id="3032"/>
    <lineage>
        <taxon>Eukaryota</taxon>
        <taxon>Cryptophyceae</taxon>
        <taxon>Pyrenomonadales</taxon>
        <taxon>Geminigeraceae</taxon>
        <taxon>Hanusia</taxon>
    </lineage>
</organism>
<dbReference type="GO" id="GO:0005743">
    <property type="term" value="C:mitochondrial inner membrane"/>
    <property type="evidence" value="ECO:0007669"/>
    <property type="project" value="TreeGrafter"/>
</dbReference>
<dbReference type="Pfam" id="PF02096">
    <property type="entry name" value="60KD_IMP"/>
    <property type="match status" value="1"/>
</dbReference>
<name>A0A7S0I1R3_9CRYP</name>
<dbReference type="InterPro" id="IPR028055">
    <property type="entry name" value="YidC/Oxa/ALB_C"/>
</dbReference>
<evidence type="ECO:0000256" key="5">
    <source>
        <dbReference type="RuleBase" id="RU003945"/>
    </source>
</evidence>
<dbReference type="CDD" id="cd20069">
    <property type="entry name" value="5TM_Oxa1-like"/>
    <property type="match status" value="1"/>
</dbReference>
<keyword evidence="6" id="KW-0175">Coiled coil</keyword>
<proteinExistence type="inferred from homology"/>
<dbReference type="EMBL" id="HBEO01034727">
    <property type="protein sequence ID" value="CAD8508175.1"/>
    <property type="molecule type" value="Transcribed_RNA"/>
</dbReference>
<comment type="subcellular location">
    <subcellularLocation>
        <location evidence="1 5">Membrane</location>
        <topology evidence="1 5">Multi-pass membrane protein</topology>
    </subcellularLocation>
</comment>
<evidence type="ECO:0000256" key="6">
    <source>
        <dbReference type="SAM" id="Coils"/>
    </source>
</evidence>
<gene>
    <name evidence="8" type="ORF">HPHI1048_LOCUS23526</name>
</gene>
<comment type="similarity">
    <text evidence="5">Belongs to the OXA1/ALB3/YidC family.</text>
</comment>
<dbReference type="PANTHER" id="PTHR12428">
    <property type="entry name" value="OXA1"/>
    <property type="match status" value="1"/>
</dbReference>
<evidence type="ECO:0000256" key="4">
    <source>
        <dbReference type="ARBA" id="ARBA00023136"/>
    </source>
</evidence>
<evidence type="ECO:0000256" key="2">
    <source>
        <dbReference type="ARBA" id="ARBA00022692"/>
    </source>
</evidence>
<keyword evidence="3" id="KW-1133">Transmembrane helix</keyword>
<feature type="domain" description="Membrane insertase YidC/Oxa/ALB C-terminal" evidence="7">
    <location>
        <begin position="202"/>
        <end position="410"/>
    </location>
</feature>
<keyword evidence="2 5" id="KW-0812">Transmembrane</keyword>
<evidence type="ECO:0000256" key="1">
    <source>
        <dbReference type="ARBA" id="ARBA00004141"/>
    </source>
</evidence>
<feature type="coiled-coil region" evidence="6">
    <location>
        <begin position="522"/>
        <end position="549"/>
    </location>
</feature>
<dbReference type="GO" id="GO:0032977">
    <property type="term" value="F:membrane insertase activity"/>
    <property type="evidence" value="ECO:0007669"/>
    <property type="project" value="InterPro"/>
</dbReference>